<keyword evidence="1" id="KW-1133">Transmembrane helix</keyword>
<feature type="transmembrane region" description="Helical" evidence="1">
    <location>
        <begin position="429"/>
        <end position="448"/>
    </location>
</feature>
<dbReference type="SUPFAM" id="SSF101898">
    <property type="entry name" value="NHL repeat"/>
    <property type="match status" value="1"/>
</dbReference>
<keyword evidence="3" id="KW-1185">Reference proteome</keyword>
<gene>
    <name evidence="2" type="ORF">SAMN05216586_10991</name>
</gene>
<dbReference type="AlphaFoldDB" id="A0AAQ1G8R6"/>
<feature type="transmembrane region" description="Helical" evidence="1">
    <location>
        <begin position="335"/>
        <end position="358"/>
    </location>
</feature>
<organism evidence="2 3">
    <name type="scientific">Halopseudomonas aestusnigri</name>
    <dbReference type="NCBI Taxonomy" id="857252"/>
    <lineage>
        <taxon>Bacteria</taxon>
        <taxon>Pseudomonadati</taxon>
        <taxon>Pseudomonadota</taxon>
        <taxon>Gammaproteobacteria</taxon>
        <taxon>Pseudomonadales</taxon>
        <taxon>Pseudomonadaceae</taxon>
        <taxon>Halopseudomonas</taxon>
    </lineage>
</organism>
<dbReference type="RefSeq" id="WP_088276393.1">
    <property type="nucleotide sequence ID" value="NZ_FNVE01000009.1"/>
</dbReference>
<proteinExistence type="predicted"/>
<dbReference type="Gene3D" id="2.120.10.30">
    <property type="entry name" value="TolB, C-terminal domain"/>
    <property type="match status" value="1"/>
</dbReference>
<dbReference type="InterPro" id="IPR011042">
    <property type="entry name" value="6-blade_b-propeller_TolB-like"/>
</dbReference>
<feature type="transmembrane region" description="Helical" evidence="1">
    <location>
        <begin position="542"/>
        <end position="562"/>
    </location>
</feature>
<sequence>MKGTSRLVAAGVVLFTTLGLLGYLWANQLRLDVPGYGFIRPQAAGLSVRLGSHLVWLDHEGREQQHLDLGQAGIAPAGDHAFLSNGDLLVYHRPEEAGFGYWLARYLRLQKTPGRALVGPEGFYRCALPQLACEPYGRLLPAMDSAFRLALAADDVLFVADTPGFHVYRLSADQLELKRSPEGLLRFPNQLRLTADGLWVADTNNHRLVMLDDGVDDFGLPRRDVELPAQGALRWPHQFAERADGWLVNLANNAMRNGRLVQFDGDLKVIATPAAELIGDPLAFELWGDRLWVVDGAAQRLFLLDSQGGHPTAIASPTLTSLEQQATQLREHYRWLGWLGLGVMGLSLVAGFAAAWLLERKETLAQFRGLAGRGFIAAVAAEPAPIPGGDVYWLPNRLQRRLRWIMPMLVLVVAALGYVLFQMVMLGSAAWPLVSLACYGALCLGLMIHDLRASARQRLGVSDRALILDGQGRQRTVPLAEVRYSATHLMADDIVLFLGNPMQPVFDRQALETLVFPRLKASRLCPPWAVWMALWRSHHPQAVMGAILIPVTLALLLFLPQLS</sequence>
<evidence type="ECO:0000313" key="2">
    <source>
        <dbReference type="EMBL" id="SEG54783.1"/>
    </source>
</evidence>
<reference evidence="2 3" key="1">
    <citation type="submission" date="2016-10" db="EMBL/GenBank/DDBJ databases">
        <authorList>
            <person name="Varghese N."/>
            <person name="Submissions S."/>
        </authorList>
    </citation>
    <scope>NUCLEOTIDE SEQUENCE [LARGE SCALE GENOMIC DNA]</scope>
    <source>
        <strain evidence="2 3">CECT 8317</strain>
    </source>
</reference>
<evidence type="ECO:0000256" key="1">
    <source>
        <dbReference type="SAM" id="Phobius"/>
    </source>
</evidence>
<evidence type="ECO:0000313" key="3">
    <source>
        <dbReference type="Proteomes" id="UP000243518"/>
    </source>
</evidence>
<accession>A0AAQ1G8R6</accession>
<name>A0AAQ1G8R6_9GAMM</name>
<keyword evidence="1" id="KW-0812">Transmembrane</keyword>
<evidence type="ECO:0008006" key="4">
    <source>
        <dbReference type="Google" id="ProtNLM"/>
    </source>
</evidence>
<comment type="caution">
    <text evidence="2">The sequence shown here is derived from an EMBL/GenBank/DDBJ whole genome shotgun (WGS) entry which is preliminary data.</text>
</comment>
<dbReference type="EMBL" id="FNVE01000009">
    <property type="protein sequence ID" value="SEG54783.1"/>
    <property type="molecule type" value="Genomic_DNA"/>
</dbReference>
<dbReference type="Proteomes" id="UP000243518">
    <property type="component" value="Unassembled WGS sequence"/>
</dbReference>
<protein>
    <recommendedName>
        <fullName evidence="4">NHL repeat-containing protein</fullName>
    </recommendedName>
</protein>
<keyword evidence="1" id="KW-0472">Membrane</keyword>
<feature type="transmembrane region" description="Helical" evidence="1">
    <location>
        <begin position="404"/>
        <end position="423"/>
    </location>
</feature>